<name>A0A921E752_9BACT</name>
<dbReference type="EMBL" id="DYXT01000002">
    <property type="protein sequence ID" value="HJE38161.1"/>
    <property type="molecule type" value="Genomic_DNA"/>
</dbReference>
<dbReference type="InterPro" id="IPR001173">
    <property type="entry name" value="Glyco_trans_2-like"/>
</dbReference>
<dbReference type="PANTHER" id="PTHR43179">
    <property type="entry name" value="RHAMNOSYLTRANSFERASE WBBL"/>
    <property type="match status" value="1"/>
</dbReference>
<dbReference type="Proteomes" id="UP000711407">
    <property type="component" value="Unassembled WGS sequence"/>
</dbReference>
<evidence type="ECO:0000313" key="3">
    <source>
        <dbReference type="Proteomes" id="UP000711407"/>
    </source>
</evidence>
<dbReference type="InterPro" id="IPR029044">
    <property type="entry name" value="Nucleotide-diphossugar_trans"/>
</dbReference>
<protein>
    <submittedName>
        <fullName evidence="2">Glycosyltransferase family 2 protein</fullName>
    </submittedName>
</protein>
<proteinExistence type="predicted"/>
<reference evidence="2" key="2">
    <citation type="submission" date="2021-09" db="EMBL/GenBank/DDBJ databases">
        <authorList>
            <person name="Gilroy R."/>
        </authorList>
    </citation>
    <scope>NUCLEOTIDE SEQUENCE</scope>
    <source>
        <strain evidence="2">4100</strain>
    </source>
</reference>
<dbReference type="AlphaFoldDB" id="A0A921E752"/>
<feature type="domain" description="Glycosyltransferase 2-like" evidence="1">
    <location>
        <begin position="7"/>
        <end position="135"/>
    </location>
</feature>
<dbReference type="Gene3D" id="3.90.550.10">
    <property type="entry name" value="Spore Coat Polysaccharide Biosynthesis Protein SpsA, Chain A"/>
    <property type="match status" value="1"/>
</dbReference>
<dbReference type="Pfam" id="PF00535">
    <property type="entry name" value="Glycos_transf_2"/>
    <property type="match status" value="1"/>
</dbReference>
<reference evidence="2" key="1">
    <citation type="journal article" date="2021" name="PeerJ">
        <title>Extensive microbial diversity within the chicken gut microbiome revealed by metagenomics and culture.</title>
        <authorList>
            <person name="Gilroy R."/>
            <person name="Ravi A."/>
            <person name="Getino M."/>
            <person name="Pursley I."/>
            <person name="Horton D.L."/>
            <person name="Alikhan N.F."/>
            <person name="Baker D."/>
            <person name="Gharbi K."/>
            <person name="Hall N."/>
            <person name="Watson M."/>
            <person name="Adriaenssens E.M."/>
            <person name="Foster-Nyarko E."/>
            <person name="Jarju S."/>
            <person name="Secka A."/>
            <person name="Antonio M."/>
            <person name="Oren A."/>
            <person name="Chaudhuri R.R."/>
            <person name="La Ragione R."/>
            <person name="Hildebrand F."/>
            <person name="Pallen M.J."/>
        </authorList>
    </citation>
    <scope>NUCLEOTIDE SEQUENCE</scope>
    <source>
        <strain evidence="2">4100</strain>
    </source>
</reference>
<evidence type="ECO:0000313" key="2">
    <source>
        <dbReference type="EMBL" id="HJE38161.1"/>
    </source>
</evidence>
<organism evidence="2 3">
    <name type="scientific">Candidatus Amulumruptor caecigallinarius</name>
    <dbReference type="NCBI Taxonomy" id="2109911"/>
    <lineage>
        <taxon>Bacteria</taxon>
        <taxon>Pseudomonadati</taxon>
        <taxon>Bacteroidota</taxon>
        <taxon>Bacteroidia</taxon>
        <taxon>Bacteroidales</taxon>
        <taxon>Muribaculaceae</taxon>
        <taxon>Candidatus Amulumruptor</taxon>
    </lineage>
</organism>
<accession>A0A921E752</accession>
<evidence type="ECO:0000259" key="1">
    <source>
        <dbReference type="Pfam" id="PF00535"/>
    </source>
</evidence>
<sequence>MSNPVISVITVGMNHKKFISNLYPSLYGDGRPSMDFEAVYVDNCSTDGSVEYLKQEFPQVRVIVNDRLRGFGDNNNIGAMAAKGDYLAIINPDIVLHKGALDTAVEYLKQHDEVGIVVPKLLNPDGSQQFSVRRFITPPILLNRVKNKGSDDSQSAKTGLYLCKDLDYNNIQPVNWSLGAALVIKTSFFAQLGGFDTDFFLYMEDEDLCLRSWRHGRPVIYHPGAVMTHNHLRASRKIGRKSWLHVKSMMTFFRKHGLNIPDFAALTVP</sequence>
<comment type="caution">
    <text evidence="2">The sequence shown here is derived from an EMBL/GenBank/DDBJ whole genome shotgun (WGS) entry which is preliminary data.</text>
</comment>
<dbReference type="SUPFAM" id="SSF53448">
    <property type="entry name" value="Nucleotide-diphospho-sugar transferases"/>
    <property type="match status" value="1"/>
</dbReference>
<gene>
    <name evidence="2" type="ORF">K8V47_00125</name>
</gene>
<dbReference type="PANTHER" id="PTHR43179:SF7">
    <property type="entry name" value="RHAMNOSYLTRANSFERASE WBBL"/>
    <property type="match status" value="1"/>
</dbReference>
<dbReference type="CDD" id="cd04186">
    <property type="entry name" value="GT_2_like_c"/>
    <property type="match status" value="1"/>
</dbReference>